<dbReference type="GO" id="GO:0016787">
    <property type="term" value="F:hydrolase activity"/>
    <property type="evidence" value="ECO:0007669"/>
    <property type="project" value="UniProtKB-KW"/>
</dbReference>
<reference evidence="9" key="1">
    <citation type="journal article" date="2023" name="Insect Mol. Biol.">
        <title>Genome sequencing provides insights into the evolution of gene families encoding plant cell wall-degrading enzymes in longhorned beetles.</title>
        <authorList>
            <person name="Shin N.R."/>
            <person name="Okamura Y."/>
            <person name="Kirsch R."/>
            <person name="Pauchet Y."/>
        </authorList>
    </citation>
    <scope>NUCLEOTIDE SEQUENCE</scope>
    <source>
        <strain evidence="9">RBIC_L_NR</strain>
    </source>
</reference>
<keyword evidence="6" id="KW-0378">Hydrolase</keyword>
<dbReference type="GO" id="GO:0004518">
    <property type="term" value="F:nuclease activity"/>
    <property type="evidence" value="ECO:0007669"/>
    <property type="project" value="UniProtKB-KW"/>
</dbReference>
<accession>A0AAV8ZP04</accession>
<keyword evidence="5" id="KW-0479">Metal-binding</keyword>
<name>A0AAV8ZP04_9CUCU</name>
<evidence type="ECO:0000313" key="9">
    <source>
        <dbReference type="EMBL" id="KAJ8966799.1"/>
    </source>
</evidence>
<dbReference type="AlphaFoldDB" id="A0AAV8ZP04"/>
<comment type="subcellular location">
    <subcellularLocation>
        <location evidence="2">Nucleus</location>
    </subcellularLocation>
</comment>
<dbReference type="PANTHER" id="PTHR22930:SF269">
    <property type="entry name" value="NUCLEASE HARBI1-LIKE PROTEIN"/>
    <property type="match status" value="1"/>
</dbReference>
<dbReference type="GO" id="GO:0046872">
    <property type="term" value="F:metal ion binding"/>
    <property type="evidence" value="ECO:0007669"/>
    <property type="project" value="UniProtKB-KW"/>
</dbReference>
<keyword evidence="7" id="KW-0539">Nucleus</keyword>
<evidence type="ECO:0000259" key="8">
    <source>
        <dbReference type="Pfam" id="PF13359"/>
    </source>
</evidence>
<organism evidence="9 10">
    <name type="scientific">Rhamnusium bicolor</name>
    <dbReference type="NCBI Taxonomy" id="1586634"/>
    <lineage>
        <taxon>Eukaryota</taxon>
        <taxon>Metazoa</taxon>
        <taxon>Ecdysozoa</taxon>
        <taxon>Arthropoda</taxon>
        <taxon>Hexapoda</taxon>
        <taxon>Insecta</taxon>
        <taxon>Pterygota</taxon>
        <taxon>Neoptera</taxon>
        <taxon>Endopterygota</taxon>
        <taxon>Coleoptera</taxon>
        <taxon>Polyphaga</taxon>
        <taxon>Cucujiformia</taxon>
        <taxon>Chrysomeloidea</taxon>
        <taxon>Cerambycidae</taxon>
        <taxon>Lepturinae</taxon>
        <taxon>Rhagiini</taxon>
        <taxon>Rhamnusium</taxon>
    </lineage>
</organism>
<evidence type="ECO:0000256" key="7">
    <source>
        <dbReference type="ARBA" id="ARBA00023242"/>
    </source>
</evidence>
<dbReference type="PANTHER" id="PTHR22930">
    <property type="match status" value="1"/>
</dbReference>
<sequence length="300" mass="34332">MPPKTFHILLNLIKDKIVKQHVVRTPISPRTRLEITLRYLVSGDSMTSLSYTFRVGLNTVSQIISTTCTEIWNCLKDFVLVVTTEEKWREIAQGFETKWNFPHCVGAIDGKHIIIEAPPKNGSKYYNYKNSHSIALLAVADSDLWLEKKDLTLPDSSPLVYSQFIFPYVFVGDEAFALSNYMMRPYPRSIIESAFGILSGRWRIFRRPINASVSTTIKITQATICLHNFIMRHELNMAISERRYSLADCLEDSGALIDIGRTGSTTFSRNASNIRDDFAEHFEGIGAVHWQWEKVLQNEF</sequence>
<evidence type="ECO:0000256" key="2">
    <source>
        <dbReference type="ARBA" id="ARBA00004123"/>
    </source>
</evidence>
<evidence type="ECO:0000256" key="1">
    <source>
        <dbReference type="ARBA" id="ARBA00001968"/>
    </source>
</evidence>
<proteinExistence type="inferred from homology"/>
<gene>
    <name evidence="9" type="ORF">NQ314_003295</name>
</gene>
<evidence type="ECO:0000313" key="10">
    <source>
        <dbReference type="Proteomes" id="UP001162156"/>
    </source>
</evidence>
<evidence type="ECO:0000256" key="6">
    <source>
        <dbReference type="ARBA" id="ARBA00022801"/>
    </source>
</evidence>
<feature type="domain" description="DDE Tnp4" evidence="8">
    <location>
        <begin position="108"/>
        <end position="228"/>
    </location>
</feature>
<evidence type="ECO:0000256" key="3">
    <source>
        <dbReference type="ARBA" id="ARBA00006958"/>
    </source>
</evidence>
<comment type="cofactor">
    <cofactor evidence="1">
        <name>a divalent metal cation</name>
        <dbReference type="ChEBI" id="CHEBI:60240"/>
    </cofactor>
</comment>
<protein>
    <recommendedName>
        <fullName evidence="8">DDE Tnp4 domain-containing protein</fullName>
    </recommendedName>
</protein>
<dbReference type="GO" id="GO:0005634">
    <property type="term" value="C:nucleus"/>
    <property type="evidence" value="ECO:0007669"/>
    <property type="project" value="UniProtKB-SubCell"/>
</dbReference>
<comment type="caution">
    <text evidence="9">The sequence shown here is derived from an EMBL/GenBank/DDBJ whole genome shotgun (WGS) entry which is preliminary data.</text>
</comment>
<dbReference type="Pfam" id="PF13359">
    <property type="entry name" value="DDE_Tnp_4"/>
    <property type="match status" value="1"/>
</dbReference>
<dbReference type="InterPro" id="IPR045249">
    <property type="entry name" value="HARBI1-like"/>
</dbReference>
<dbReference type="Proteomes" id="UP001162156">
    <property type="component" value="Unassembled WGS sequence"/>
</dbReference>
<dbReference type="InterPro" id="IPR027806">
    <property type="entry name" value="HARBI1_dom"/>
</dbReference>
<dbReference type="EMBL" id="JANEYF010000937">
    <property type="protein sequence ID" value="KAJ8966799.1"/>
    <property type="molecule type" value="Genomic_DNA"/>
</dbReference>
<comment type="similarity">
    <text evidence="3">Belongs to the HARBI1 family.</text>
</comment>
<evidence type="ECO:0000256" key="5">
    <source>
        <dbReference type="ARBA" id="ARBA00022723"/>
    </source>
</evidence>
<evidence type="ECO:0000256" key="4">
    <source>
        <dbReference type="ARBA" id="ARBA00022722"/>
    </source>
</evidence>
<keyword evidence="10" id="KW-1185">Reference proteome</keyword>
<keyword evidence="4" id="KW-0540">Nuclease</keyword>